<dbReference type="AlphaFoldDB" id="A0A162D6S1"/>
<gene>
    <name evidence="1" type="ORF">A4G28_26845</name>
</gene>
<dbReference type="Proteomes" id="UP000077342">
    <property type="component" value="Unassembled WGS sequence"/>
</dbReference>
<comment type="caution">
    <text evidence="1">The sequence shown here is derived from an EMBL/GenBank/DDBJ whole genome shotgun (WGS) entry which is preliminary data.</text>
</comment>
<evidence type="ECO:0000313" key="1">
    <source>
        <dbReference type="EMBL" id="KZS68255.1"/>
    </source>
</evidence>
<accession>A0A162D6S1</accession>
<organism evidence="1 2">
    <name type="scientific">Mycobacterium ostraviense</name>
    <dbReference type="NCBI Taxonomy" id="2738409"/>
    <lineage>
        <taxon>Bacteria</taxon>
        <taxon>Bacillati</taxon>
        <taxon>Actinomycetota</taxon>
        <taxon>Actinomycetes</taxon>
        <taxon>Mycobacteriales</taxon>
        <taxon>Mycobacteriaceae</taxon>
        <taxon>Mycobacterium</taxon>
    </lineage>
</organism>
<protein>
    <submittedName>
        <fullName evidence="1">Uncharacterized protein</fullName>
    </submittedName>
</protein>
<sequence length="65" mass="6514">MAMVVSAMLRSGSRPLIATLSPARVTLAFSGSSHVSSPIPPHYVGLGGNMVDQAGILGAGSLYAS</sequence>
<evidence type="ECO:0000313" key="2">
    <source>
        <dbReference type="Proteomes" id="UP000077342"/>
    </source>
</evidence>
<dbReference type="EMBL" id="LWCI01000002">
    <property type="protein sequence ID" value="KZS68255.1"/>
    <property type="molecule type" value="Genomic_DNA"/>
</dbReference>
<reference evidence="2" key="1">
    <citation type="submission" date="2016-04" db="EMBL/GenBank/DDBJ databases">
        <authorList>
            <person name="Strapagiel D."/>
            <person name="Borowka P."/>
            <person name="Marciniak B."/>
            <person name="Bakula Z."/>
            <person name="Van Ingen J."/>
            <person name="Safianowska A."/>
            <person name="Dziadek J."/>
            <person name="Jagielski T."/>
        </authorList>
    </citation>
    <scope>NUCLEOTIDE SEQUENCE [LARGE SCALE GENOMIC DNA]</scope>
    <source>
        <strain evidence="2">1010001458</strain>
    </source>
</reference>
<proteinExistence type="predicted"/>
<keyword evidence="2" id="KW-1185">Reference proteome</keyword>
<name>A0A162D6S1_9MYCO</name>